<dbReference type="InterPro" id="IPR005467">
    <property type="entry name" value="His_kinase_dom"/>
</dbReference>
<comment type="catalytic activity">
    <reaction evidence="1">
        <text>ATP + protein L-histidine = ADP + protein N-phospho-L-histidine.</text>
        <dbReference type="EC" id="2.7.13.3"/>
    </reaction>
</comment>
<dbReference type="PROSITE" id="PS50885">
    <property type="entry name" value="HAMP"/>
    <property type="match status" value="1"/>
</dbReference>
<dbReference type="Pfam" id="PF00512">
    <property type="entry name" value="HisKA"/>
    <property type="match status" value="1"/>
</dbReference>
<dbReference type="InterPro" id="IPR050980">
    <property type="entry name" value="2C_sensor_his_kinase"/>
</dbReference>
<keyword evidence="4" id="KW-1003">Cell membrane</keyword>
<evidence type="ECO:0000256" key="4">
    <source>
        <dbReference type="ARBA" id="ARBA00022475"/>
    </source>
</evidence>
<dbReference type="EC" id="2.7.13.3" evidence="3"/>
<feature type="transmembrane region" description="Helical" evidence="11">
    <location>
        <begin position="48"/>
        <end position="70"/>
    </location>
</feature>
<organism evidence="14 15">
    <name type="scientific">Oligella ureolytica</name>
    <dbReference type="NCBI Taxonomy" id="90244"/>
    <lineage>
        <taxon>Bacteria</taxon>
        <taxon>Pseudomonadati</taxon>
        <taxon>Pseudomonadota</taxon>
        <taxon>Betaproteobacteria</taxon>
        <taxon>Burkholderiales</taxon>
        <taxon>Alcaligenaceae</taxon>
        <taxon>Oligella</taxon>
    </lineage>
</organism>
<reference evidence="14 15" key="1">
    <citation type="submission" date="2020-12" db="EMBL/GenBank/DDBJ databases">
        <title>FDA dAtabase for Regulatory Grade micrObial Sequences (FDA-ARGOS): Supporting development and validation of Infectious Disease Dx tests.</title>
        <authorList>
            <person name="Sproer C."/>
            <person name="Gronow S."/>
            <person name="Severitt S."/>
            <person name="Schroder I."/>
            <person name="Tallon L."/>
            <person name="Sadzewicz L."/>
            <person name="Zhao X."/>
            <person name="Boylan J."/>
            <person name="Ott S."/>
            <person name="Bowen H."/>
            <person name="Vavikolanu K."/>
            <person name="Mehta A."/>
            <person name="Aluvathingal J."/>
            <person name="Nadendla S."/>
            <person name="Lowell S."/>
            <person name="Myers T."/>
            <person name="Yan Y."/>
            <person name="Sichtig H."/>
        </authorList>
    </citation>
    <scope>NUCLEOTIDE SEQUENCE [LARGE SCALE GENOMIC DNA]</scope>
    <source>
        <strain evidence="14 15">FDAARGOS_872</strain>
    </source>
</reference>
<evidence type="ECO:0000259" key="13">
    <source>
        <dbReference type="PROSITE" id="PS50885"/>
    </source>
</evidence>
<dbReference type="PANTHER" id="PTHR44936">
    <property type="entry name" value="SENSOR PROTEIN CREC"/>
    <property type="match status" value="1"/>
</dbReference>
<dbReference type="Gene3D" id="3.30.565.10">
    <property type="entry name" value="Histidine kinase-like ATPase, C-terminal domain"/>
    <property type="match status" value="1"/>
</dbReference>
<dbReference type="InterPro" id="IPR032408">
    <property type="entry name" value="RisS_PPD"/>
</dbReference>
<dbReference type="InterPro" id="IPR003594">
    <property type="entry name" value="HATPase_dom"/>
</dbReference>
<dbReference type="SUPFAM" id="SSF47384">
    <property type="entry name" value="Homodimeric domain of signal transducing histidine kinase"/>
    <property type="match status" value="1"/>
</dbReference>
<dbReference type="PANTHER" id="PTHR44936:SF10">
    <property type="entry name" value="SENSOR PROTEIN RSTB"/>
    <property type="match status" value="1"/>
</dbReference>
<dbReference type="InterPro" id="IPR038421">
    <property type="entry name" value="RisS_PPD_sf"/>
</dbReference>
<keyword evidence="5" id="KW-0597">Phosphoprotein</keyword>
<dbReference type="SUPFAM" id="SSF55874">
    <property type="entry name" value="ATPase domain of HSP90 chaperone/DNA topoisomerase II/histidine kinase"/>
    <property type="match status" value="1"/>
</dbReference>
<dbReference type="PROSITE" id="PS50109">
    <property type="entry name" value="HIS_KIN"/>
    <property type="match status" value="1"/>
</dbReference>
<evidence type="ECO:0000256" key="6">
    <source>
        <dbReference type="ARBA" id="ARBA00022679"/>
    </source>
</evidence>
<feature type="domain" description="HAMP" evidence="13">
    <location>
        <begin position="216"/>
        <end position="269"/>
    </location>
</feature>
<keyword evidence="15" id="KW-1185">Reference proteome</keyword>
<dbReference type="EMBL" id="CP065725">
    <property type="protein sequence ID" value="QPT41292.1"/>
    <property type="molecule type" value="Genomic_DNA"/>
</dbReference>
<evidence type="ECO:0000256" key="11">
    <source>
        <dbReference type="SAM" id="Phobius"/>
    </source>
</evidence>
<dbReference type="InterPro" id="IPR036890">
    <property type="entry name" value="HATPase_C_sf"/>
</dbReference>
<dbReference type="PRINTS" id="PR00344">
    <property type="entry name" value="BCTRLSENSOR"/>
</dbReference>
<dbReference type="InterPro" id="IPR004358">
    <property type="entry name" value="Sig_transdc_His_kin-like_C"/>
</dbReference>
<keyword evidence="8" id="KW-0418">Kinase</keyword>
<dbReference type="Gene3D" id="1.10.287.130">
    <property type="match status" value="1"/>
</dbReference>
<evidence type="ECO:0000259" key="12">
    <source>
        <dbReference type="PROSITE" id="PS50109"/>
    </source>
</evidence>
<sequence length="495" mass="55364">MVAMSAPRTDDLNTQHHESLHKEKASHGVDHSTRDTFHFLRPNFRFSLFGRAFIIITAFMVLSLSVWGIVVVNALEEHRANQLAERVTSALNIAQKSIQYAAKESRSALIIQLATPGDTQVFPREASDPYTPLGNSHFESLLKERLSQLVPINEITLASELSDEKGLWLGFKVDDELYWLFVKYKHDLFPNLINEGFSWLFITLAIALFGAAISVRMLTRPLKQLAHASKQLAHGENPAPLSTDKGPLEIIEVFSTFNQMAMDIKAAESDREVMLAGISHDLRTPLARLRLEIEMSCFDEEALTAIDGDMDQIEHCIAQLMEYARPTGEAPKDPVNISQPIRELCERDQIYTESKDGSLKYNIHPNLYACIKEINLIRVVGNLIENARRYGRSPNGELTISVNLYPHGNMIRIDVSDQGVGINPKEINRLVRPFARGNEARSNVSGAGLGLAISKRLLQPAGGTLDLLQNKPSGLLCRIELPKANDRNILLDKKF</sequence>
<dbReference type="Proteomes" id="UP000594903">
    <property type="component" value="Chromosome"/>
</dbReference>
<name>A0A7T3EVK1_9BURK</name>
<feature type="transmembrane region" description="Helical" evidence="11">
    <location>
        <begin position="196"/>
        <end position="215"/>
    </location>
</feature>
<evidence type="ECO:0000313" key="14">
    <source>
        <dbReference type="EMBL" id="QPT41292.1"/>
    </source>
</evidence>
<dbReference type="SMART" id="SM00304">
    <property type="entry name" value="HAMP"/>
    <property type="match status" value="1"/>
</dbReference>
<keyword evidence="11" id="KW-1133">Transmembrane helix</keyword>
<dbReference type="SMART" id="SM00388">
    <property type="entry name" value="HisKA"/>
    <property type="match status" value="1"/>
</dbReference>
<dbReference type="InterPro" id="IPR003661">
    <property type="entry name" value="HisK_dim/P_dom"/>
</dbReference>
<protein>
    <recommendedName>
        <fullName evidence="3">histidine kinase</fullName>
        <ecNumber evidence="3">2.7.13.3</ecNumber>
    </recommendedName>
</protein>
<evidence type="ECO:0000256" key="3">
    <source>
        <dbReference type="ARBA" id="ARBA00012438"/>
    </source>
</evidence>
<evidence type="ECO:0000256" key="8">
    <source>
        <dbReference type="ARBA" id="ARBA00022777"/>
    </source>
</evidence>
<feature type="domain" description="Histidine kinase" evidence="12">
    <location>
        <begin position="277"/>
        <end position="485"/>
    </location>
</feature>
<evidence type="ECO:0000256" key="10">
    <source>
        <dbReference type="SAM" id="MobiDB-lite"/>
    </source>
</evidence>
<dbReference type="Pfam" id="PF16524">
    <property type="entry name" value="RisS_PPD"/>
    <property type="match status" value="1"/>
</dbReference>
<dbReference type="Pfam" id="PF00672">
    <property type="entry name" value="HAMP"/>
    <property type="match status" value="1"/>
</dbReference>
<keyword evidence="9" id="KW-0067">ATP-binding</keyword>
<dbReference type="Gene3D" id="3.30.450.300">
    <property type="entry name" value="Sensor histidine kinase RisS, periplasmic domain"/>
    <property type="match status" value="1"/>
</dbReference>
<dbReference type="InterPro" id="IPR036097">
    <property type="entry name" value="HisK_dim/P_sf"/>
</dbReference>
<evidence type="ECO:0000256" key="7">
    <source>
        <dbReference type="ARBA" id="ARBA00022741"/>
    </source>
</evidence>
<evidence type="ECO:0000256" key="1">
    <source>
        <dbReference type="ARBA" id="ARBA00000085"/>
    </source>
</evidence>
<evidence type="ECO:0000256" key="5">
    <source>
        <dbReference type="ARBA" id="ARBA00022553"/>
    </source>
</evidence>
<keyword evidence="11" id="KW-0812">Transmembrane</keyword>
<feature type="compositionally biased region" description="Basic and acidic residues" evidence="10">
    <location>
        <begin position="8"/>
        <end position="28"/>
    </location>
</feature>
<proteinExistence type="predicted"/>
<evidence type="ECO:0000256" key="2">
    <source>
        <dbReference type="ARBA" id="ARBA00004651"/>
    </source>
</evidence>
<dbReference type="Pfam" id="PF02518">
    <property type="entry name" value="HATPase_c"/>
    <property type="match status" value="1"/>
</dbReference>
<keyword evidence="6" id="KW-0808">Transferase</keyword>
<dbReference type="InterPro" id="IPR003660">
    <property type="entry name" value="HAMP_dom"/>
</dbReference>
<dbReference type="SMART" id="SM00387">
    <property type="entry name" value="HATPase_c"/>
    <property type="match status" value="1"/>
</dbReference>
<feature type="region of interest" description="Disordered" evidence="10">
    <location>
        <begin position="1"/>
        <end position="28"/>
    </location>
</feature>
<comment type="subcellular location">
    <subcellularLocation>
        <location evidence="2">Cell membrane</location>
        <topology evidence="2">Multi-pass membrane protein</topology>
    </subcellularLocation>
</comment>
<keyword evidence="11" id="KW-0472">Membrane</keyword>
<evidence type="ECO:0000313" key="15">
    <source>
        <dbReference type="Proteomes" id="UP000594903"/>
    </source>
</evidence>
<accession>A0A7T3EVK1</accession>
<evidence type="ECO:0000256" key="9">
    <source>
        <dbReference type="ARBA" id="ARBA00022840"/>
    </source>
</evidence>
<gene>
    <name evidence="14" type="ORF">I6G29_02425</name>
</gene>
<dbReference type="CDD" id="cd00082">
    <property type="entry name" value="HisKA"/>
    <property type="match status" value="1"/>
</dbReference>
<dbReference type="CDD" id="cd06225">
    <property type="entry name" value="HAMP"/>
    <property type="match status" value="1"/>
</dbReference>
<keyword evidence="7" id="KW-0547">Nucleotide-binding</keyword>